<dbReference type="PANTHER" id="PTHR11748:SF103">
    <property type="entry name" value="GLYCOLATE OXIDASE SUBUNIT GLCE"/>
    <property type="match status" value="1"/>
</dbReference>
<reference evidence="4" key="1">
    <citation type="submission" date="2020-01" db="EMBL/GenBank/DDBJ databases">
        <title>Phosphoaccumulans saitamaens gen. nov., sp. nov., a polyphosphate accumulating bacterium isolated from surface river water.</title>
        <authorList>
            <person name="Watanabe K."/>
            <person name="Suda W."/>
        </authorList>
    </citation>
    <scope>NUCLEOTIDE SEQUENCE [LARGE SCALE GENOMIC DNA]</scope>
    <source>
        <strain evidence="4">ICHIAU1</strain>
    </source>
</reference>
<dbReference type="GO" id="GO:0071949">
    <property type="term" value="F:FAD binding"/>
    <property type="evidence" value="ECO:0007669"/>
    <property type="project" value="InterPro"/>
</dbReference>
<dbReference type="InterPro" id="IPR016169">
    <property type="entry name" value="FAD-bd_PCMH_sub2"/>
</dbReference>
<dbReference type="RefSeq" id="WP_162048759.1">
    <property type="nucleotide sequence ID" value="NZ_AP019011.1"/>
</dbReference>
<dbReference type="InterPro" id="IPR016166">
    <property type="entry name" value="FAD-bd_PCMH"/>
</dbReference>
<accession>A0A679HY65</accession>
<evidence type="ECO:0000256" key="2">
    <source>
        <dbReference type="ARBA" id="ARBA00022827"/>
    </source>
</evidence>
<protein>
    <submittedName>
        <fullName evidence="3">Glycolate oxidase subunit GlcE</fullName>
    </submittedName>
</protein>
<dbReference type="EMBL" id="AP022345">
    <property type="protein sequence ID" value="BBU68318.1"/>
    <property type="molecule type" value="Genomic_DNA"/>
</dbReference>
<keyword evidence="4" id="KW-1185">Reference proteome</keyword>
<dbReference type="OrthoDB" id="9811557at2"/>
<dbReference type="PROSITE" id="PS51387">
    <property type="entry name" value="FAD_PCMH"/>
    <property type="match status" value="1"/>
</dbReference>
<dbReference type="PANTHER" id="PTHR11748">
    <property type="entry name" value="D-LACTATE DEHYDROGENASE"/>
    <property type="match status" value="1"/>
</dbReference>
<dbReference type="InterPro" id="IPR036318">
    <property type="entry name" value="FAD-bd_PCMH-like_sf"/>
</dbReference>
<name>A0A679HY65_9RHOO</name>
<evidence type="ECO:0000313" key="3">
    <source>
        <dbReference type="EMBL" id="BBU68318.1"/>
    </source>
</evidence>
<dbReference type="Gene3D" id="3.30.465.10">
    <property type="match status" value="1"/>
</dbReference>
<keyword evidence="2" id="KW-0274">FAD</keyword>
<dbReference type="SUPFAM" id="SSF56176">
    <property type="entry name" value="FAD-binding/transporter-associated domain-like"/>
    <property type="match status" value="1"/>
</dbReference>
<dbReference type="GO" id="GO:0003824">
    <property type="term" value="F:catalytic activity"/>
    <property type="evidence" value="ECO:0007669"/>
    <property type="project" value="InterPro"/>
</dbReference>
<keyword evidence="1" id="KW-0285">Flavoprotein</keyword>
<dbReference type="SUPFAM" id="SSF55103">
    <property type="entry name" value="FAD-linked oxidases, C-terminal domain"/>
    <property type="match status" value="1"/>
</dbReference>
<proteinExistence type="predicted"/>
<dbReference type="Proteomes" id="UP000463961">
    <property type="component" value="Chromosome"/>
</dbReference>
<evidence type="ECO:0000313" key="4">
    <source>
        <dbReference type="Proteomes" id="UP000463961"/>
    </source>
</evidence>
<evidence type="ECO:0000256" key="1">
    <source>
        <dbReference type="ARBA" id="ARBA00022630"/>
    </source>
</evidence>
<dbReference type="InterPro" id="IPR006094">
    <property type="entry name" value="Oxid_FAD_bind_N"/>
</dbReference>
<sequence length="366" mass="38770">MADLTHEFVAQIKEAVAQKSPLIIEGSGSKRWYGNAVAGQRTLSTAGHIGILDYDPAELVLTARAGTTIAELEKALAERGQMLPFEPPHYSPASTLGGVIAAGLSGPARPYAGGVRDFVLGLHIIVGKGDVLKFGGQVMKNVAGYDVSRLMAGSLGVLGLMTQVSLKVLPVPLAQSTLCFELSEVAAIHQINEWSAKPLPMTGSVWHQGILSVRLAGARAAVASAEQQLGGTKLAPEAAAKLWLDLQDQTHAFFSSASAMAAQHSLWRLSLPAIAPAIDAVTISGAQDQLIEWGGAQRWVWSDASPEAIRKLARSLGGHAVLFNNQHAVGDVFDQLPPALKAIHQRLKNTFDPHGVFNPGRLYQGL</sequence>
<dbReference type="InterPro" id="IPR016164">
    <property type="entry name" value="FAD-linked_Oxase-like_C"/>
</dbReference>
<organism evidence="3 4">
    <name type="scientific">Fluviibacter phosphoraccumulans</name>
    <dbReference type="NCBI Taxonomy" id="1751046"/>
    <lineage>
        <taxon>Bacteria</taxon>
        <taxon>Pseudomonadati</taxon>
        <taxon>Pseudomonadota</taxon>
        <taxon>Betaproteobacteria</taxon>
        <taxon>Rhodocyclales</taxon>
        <taxon>Fluviibacteraceae</taxon>
        <taxon>Fluviibacter</taxon>
    </lineage>
</organism>
<gene>
    <name evidence="3" type="primary">glcE</name>
    <name evidence="3" type="ORF">ICHIAU1_06010</name>
</gene>
<dbReference type="AlphaFoldDB" id="A0A679HY65"/>
<dbReference type="NCBIfam" id="NF008439">
    <property type="entry name" value="PRK11282.1"/>
    <property type="match status" value="1"/>
</dbReference>
<dbReference type="Pfam" id="PF01565">
    <property type="entry name" value="FAD_binding_4"/>
    <property type="match status" value="1"/>
</dbReference>